<keyword evidence="3" id="KW-0202">Cytokine</keyword>
<dbReference type="RefSeq" id="XP_013386234.1">
    <property type="nucleotide sequence ID" value="XM_013530780.1"/>
</dbReference>
<evidence type="ECO:0000256" key="5">
    <source>
        <dbReference type="SAM" id="Phobius"/>
    </source>
</evidence>
<dbReference type="Proteomes" id="UP000085678">
    <property type="component" value="Unplaced"/>
</dbReference>
<dbReference type="PROSITE" id="PS00251">
    <property type="entry name" value="THD_1"/>
    <property type="match status" value="1"/>
</dbReference>
<dbReference type="KEGG" id="lak:106155782"/>
<dbReference type="Pfam" id="PF00229">
    <property type="entry name" value="TNF"/>
    <property type="match status" value="1"/>
</dbReference>
<protein>
    <submittedName>
        <fullName evidence="8">Tumor necrosis factor ligand superfamily member 10-like</fullName>
    </submittedName>
</protein>
<dbReference type="GO" id="GO:0005615">
    <property type="term" value="C:extracellular space"/>
    <property type="evidence" value="ECO:0007669"/>
    <property type="project" value="UniProtKB-KW"/>
</dbReference>
<accession>A0A1S3HMG9</accession>
<keyword evidence="5" id="KW-1133">Transmembrane helix</keyword>
<dbReference type="CDD" id="cd00184">
    <property type="entry name" value="TNF"/>
    <property type="match status" value="1"/>
</dbReference>
<dbReference type="GO" id="GO:0016020">
    <property type="term" value="C:membrane"/>
    <property type="evidence" value="ECO:0007669"/>
    <property type="project" value="UniProtKB-SubCell"/>
</dbReference>
<evidence type="ECO:0000256" key="2">
    <source>
        <dbReference type="ARBA" id="ARBA00008670"/>
    </source>
</evidence>
<dbReference type="InterPro" id="IPR021184">
    <property type="entry name" value="TNF_CS"/>
</dbReference>
<evidence type="ECO:0000313" key="8">
    <source>
        <dbReference type="RefSeq" id="XP_013386234.1"/>
    </source>
</evidence>
<comment type="similarity">
    <text evidence="2">Belongs to the tumor necrosis factor family.</text>
</comment>
<reference evidence="8" key="1">
    <citation type="submission" date="2025-08" db="UniProtKB">
        <authorList>
            <consortium name="RefSeq"/>
        </authorList>
    </citation>
    <scope>IDENTIFICATION</scope>
    <source>
        <tissue evidence="8">Gonads</tissue>
    </source>
</reference>
<proteinExistence type="inferred from homology"/>
<feature type="domain" description="THD" evidence="6">
    <location>
        <begin position="168"/>
        <end position="327"/>
    </location>
</feature>
<dbReference type="STRING" id="7574.A0A1S3HMG9"/>
<evidence type="ECO:0000256" key="4">
    <source>
        <dbReference type="ARBA" id="ARBA00023136"/>
    </source>
</evidence>
<dbReference type="SUPFAM" id="SSF49842">
    <property type="entry name" value="TNF-like"/>
    <property type="match status" value="1"/>
</dbReference>
<dbReference type="AlphaFoldDB" id="A0A1S3HMG9"/>
<dbReference type="PROSITE" id="PS50049">
    <property type="entry name" value="THD_2"/>
    <property type="match status" value="1"/>
</dbReference>
<name>A0A1S3HMG9_LINAN</name>
<keyword evidence="4 5" id="KW-0472">Membrane</keyword>
<sequence>MATTFNDCEKQDKFDTCDDQSSQSSQKGLLSHDNVKFARSTGAFSGRCVVVLISLLVVFLLVLCALVIYLVFQLRCLRDTREELHWQKSCIPCDAIVSTFKEDSSALGYFQRKEKDGVEYCCGSSAGELTQALKSVVGRNIEEKKSEGEFCRPEHLLKNSTNIPDQKPAAHCVQNPHAPRTPNPGGIKQAVRSWLEEGRGAFTRNGVTYKGGHLTVPHTGFYYVYSQVYFSHEDKNGTNPRKNYDYTQELSHYINRVNSVLGNSRETLLMNLHSKCTNRDDMHFWEHTSYLGAVRHLRQHDEVFVEVSNLTLVEQSPRISYFGLYMV</sequence>
<keyword evidence="5" id="KW-0812">Transmembrane</keyword>
<keyword evidence="7" id="KW-1185">Reference proteome</keyword>
<dbReference type="SMART" id="SM00207">
    <property type="entry name" value="TNF"/>
    <property type="match status" value="1"/>
</dbReference>
<dbReference type="OrthoDB" id="5980568at2759"/>
<evidence type="ECO:0000256" key="1">
    <source>
        <dbReference type="ARBA" id="ARBA00004370"/>
    </source>
</evidence>
<evidence type="ECO:0000313" key="7">
    <source>
        <dbReference type="Proteomes" id="UP000085678"/>
    </source>
</evidence>
<evidence type="ECO:0000259" key="6">
    <source>
        <dbReference type="PROSITE" id="PS50049"/>
    </source>
</evidence>
<dbReference type="InterPro" id="IPR006052">
    <property type="entry name" value="TNF_dom"/>
</dbReference>
<dbReference type="Gene3D" id="2.60.120.40">
    <property type="match status" value="1"/>
</dbReference>
<evidence type="ECO:0000256" key="3">
    <source>
        <dbReference type="ARBA" id="ARBA00022514"/>
    </source>
</evidence>
<dbReference type="InParanoid" id="A0A1S3HMG9"/>
<dbReference type="InterPro" id="IPR008983">
    <property type="entry name" value="Tumour_necrosis_fac-like_dom"/>
</dbReference>
<dbReference type="GO" id="GO:0006955">
    <property type="term" value="P:immune response"/>
    <property type="evidence" value="ECO:0007669"/>
    <property type="project" value="InterPro"/>
</dbReference>
<dbReference type="PANTHER" id="PTHR11471:SF13">
    <property type="entry name" value="TNF FAMILY PROFILE DOMAIN-CONTAINING PROTEIN"/>
    <property type="match status" value="1"/>
</dbReference>
<dbReference type="PANTHER" id="PTHR11471">
    <property type="entry name" value="TUMOR NECROSIS FACTOR FAMILY MEMBER"/>
    <property type="match status" value="1"/>
</dbReference>
<dbReference type="GO" id="GO:0005125">
    <property type="term" value="F:cytokine activity"/>
    <property type="evidence" value="ECO:0007669"/>
    <property type="project" value="UniProtKB-KW"/>
</dbReference>
<dbReference type="GO" id="GO:0005164">
    <property type="term" value="F:tumor necrosis factor receptor binding"/>
    <property type="evidence" value="ECO:0007669"/>
    <property type="project" value="InterPro"/>
</dbReference>
<feature type="transmembrane region" description="Helical" evidence="5">
    <location>
        <begin position="49"/>
        <end position="72"/>
    </location>
</feature>
<dbReference type="GeneID" id="106155782"/>
<comment type="subcellular location">
    <subcellularLocation>
        <location evidence="1">Membrane</location>
    </subcellularLocation>
</comment>
<organism evidence="7 8">
    <name type="scientific">Lingula anatina</name>
    <name type="common">Brachiopod</name>
    <name type="synonym">Lingula unguis</name>
    <dbReference type="NCBI Taxonomy" id="7574"/>
    <lineage>
        <taxon>Eukaryota</taxon>
        <taxon>Metazoa</taxon>
        <taxon>Spiralia</taxon>
        <taxon>Lophotrochozoa</taxon>
        <taxon>Brachiopoda</taxon>
        <taxon>Linguliformea</taxon>
        <taxon>Lingulata</taxon>
        <taxon>Lingulida</taxon>
        <taxon>Linguloidea</taxon>
        <taxon>Lingulidae</taxon>
        <taxon>Lingula</taxon>
    </lineage>
</organism>
<gene>
    <name evidence="8" type="primary">LOC106155782</name>
</gene>